<comment type="similarity">
    <text evidence="2">Belongs to the histone-like protein H-NS family.</text>
</comment>
<evidence type="ECO:0000256" key="3">
    <source>
        <dbReference type="ARBA" id="ARBA00022490"/>
    </source>
</evidence>
<dbReference type="InterPro" id="IPR054180">
    <property type="entry name" value="H-NS-like_N"/>
</dbReference>
<evidence type="ECO:0000256" key="2">
    <source>
        <dbReference type="ARBA" id="ARBA00010610"/>
    </source>
</evidence>
<keyword evidence="4 7" id="KW-0238">DNA-binding</keyword>
<accession>A0A0K6IHE0</accession>
<name>A0A0K6IHE0_9GAMM</name>
<sequence>MSLLAELAGNKAKARAAAKDLTIAQLENLIEGLNNALVKMQEDEQARQAAIEEKARQASDIAKMIEASGLTLEEIAALSGVRSNPTKGKTVLPKYRIEWNGETVEWSGRGRTPKAFQEYFDAGNSRESAEIKA</sequence>
<evidence type="ECO:0000313" key="8">
    <source>
        <dbReference type="Proteomes" id="UP000182769"/>
    </source>
</evidence>
<dbReference type="GO" id="GO:0046983">
    <property type="term" value="F:protein dimerization activity"/>
    <property type="evidence" value="ECO:0007669"/>
    <property type="project" value="InterPro"/>
</dbReference>
<dbReference type="Gene3D" id="4.10.430.10">
    <property type="entry name" value="Histone-like protein H-NS, C-terminal domain"/>
    <property type="match status" value="1"/>
</dbReference>
<dbReference type="AlphaFoldDB" id="A0A0K6IHE0"/>
<proteinExistence type="inferred from homology"/>
<dbReference type="Gene3D" id="1.10.287.1050">
    <property type="entry name" value="H-NS histone-like proteins"/>
    <property type="match status" value="1"/>
</dbReference>
<feature type="coiled-coil region" evidence="5">
    <location>
        <begin position="16"/>
        <end position="53"/>
    </location>
</feature>
<dbReference type="GO" id="GO:0032993">
    <property type="term" value="C:protein-DNA complex"/>
    <property type="evidence" value="ECO:0007669"/>
    <property type="project" value="TreeGrafter"/>
</dbReference>
<evidence type="ECO:0000256" key="1">
    <source>
        <dbReference type="ARBA" id="ARBA00004453"/>
    </source>
</evidence>
<reference evidence="8" key="1">
    <citation type="submission" date="2015-08" db="EMBL/GenBank/DDBJ databases">
        <authorList>
            <person name="Varghese N."/>
        </authorList>
    </citation>
    <scope>NUCLEOTIDE SEQUENCE [LARGE SCALE GENOMIC DNA]</scope>
    <source>
        <strain evidence="8">JCM 18476</strain>
    </source>
</reference>
<dbReference type="OrthoDB" id="6088948at2"/>
<feature type="domain" description="DNA-binding protein H-NS-like C-terminal" evidence="6">
    <location>
        <begin position="85"/>
        <end position="131"/>
    </location>
</feature>
<evidence type="ECO:0000259" key="6">
    <source>
        <dbReference type="SMART" id="SM00528"/>
    </source>
</evidence>
<dbReference type="Pfam" id="PF00816">
    <property type="entry name" value="Histone_HNS"/>
    <property type="match status" value="1"/>
</dbReference>
<dbReference type="GO" id="GO:0009295">
    <property type="term" value="C:nucleoid"/>
    <property type="evidence" value="ECO:0007669"/>
    <property type="project" value="UniProtKB-SubCell"/>
</dbReference>
<dbReference type="GO" id="GO:0005829">
    <property type="term" value="C:cytosol"/>
    <property type="evidence" value="ECO:0007669"/>
    <property type="project" value="TreeGrafter"/>
</dbReference>
<dbReference type="InterPro" id="IPR027444">
    <property type="entry name" value="H-NS_C_dom"/>
</dbReference>
<keyword evidence="3" id="KW-0963">Cytoplasm</keyword>
<dbReference type="Pfam" id="PF22470">
    <property type="entry name" value="Histone_HNS_N"/>
    <property type="match status" value="1"/>
</dbReference>
<dbReference type="GO" id="GO:0000976">
    <property type="term" value="F:transcription cis-regulatory region binding"/>
    <property type="evidence" value="ECO:0007669"/>
    <property type="project" value="TreeGrafter"/>
</dbReference>
<dbReference type="SMART" id="SM00528">
    <property type="entry name" value="HNS"/>
    <property type="match status" value="1"/>
</dbReference>
<dbReference type="Proteomes" id="UP000182769">
    <property type="component" value="Unassembled WGS sequence"/>
</dbReference>
<keyword evidence="5" id="KW-0175">Coiled coil</keyword>
<keyword evidence="8" id="KW-1185">Reference proteome</keyword>
<dbReference type="STRING" id="1137284.GCA_001418205_00569"/>
<dbReference type="PANTHER" id="PTHR38097:SF2">
    <property type="entry name" value="DNA-BINDING PROTEIN STPA"/>
    <property type="match status" value="1"/>
</dbReference>
<evidence type="ECO:0000256" key="5">
    <source>
        <dbReference type="SAM" id="Coils"/>
    </source>
</evidence>
<dbReference type="InterPro" id="IPR037150">
    <property type="entry name" value="H-NS_C_dom_sf"/>
</dbReference>
<gene>
    <name evidence="7" type="ORF">Ga0061065_10264</name>
</gene>
<dbReference type="SUPFAM" id="SSF81273">
    <property type="entry name" value="H-NS histone-like proteins"/>
    <property type="match status" value="1"/>
</dbReference>
<dbReference type="EMBL" id="CYHG01000002">
    <property type="protein sequence ID" value="CUB02727.1"/>
    <property type="molecule type" value="Genomic_DNA"/>
</dbReference>
<dbReference type="RefSeq" id="WP_055461700.1">
    <property type="nucleotide sequence ID" value="NZ_CYHG01000002.1"/>
</dbReference>
<evidence type="ECO:0000313" key="7">
    <source>
        <dbReference type="EMBL" id="CUB02727.1"/>
    </source>
</evidence>
<dbReference type="InterPro" id="IPR027454">
    <property type="entry name" value="Histone_HNS_N"/>
</dbReference>
<protein>
    <submittedName>
        <fullName evidence="7">DNA-binding protein H-NS</fullName>
    </submittedName>
</protein>
<dbReference type="GO" id="GO:0003681">
    <property type="term" value="F:bent DNA binding"/>
    <property type="evidence" value="ECO:0007669"/>
    <property type="project" value="TreeGrafter"/>
</dbReference>
<evidence type="ECO:0000256" key="4">
    <source>
        <dbReference type="ARBA" id="ARBA00023125"/>
    </source>
</evidence>
<dbReference type="GO" id="GO:0003680">
    <property type="term" value="F:minor groove of adenine-thymine-rich DNA binding"/>
    <property type="evidence" value="ECO:0007669"/>
    <property type="project" value="TreeGrafter"/>
</dbReference>
<organism evidence="7 8">
    <name type="scientific">Marinomonas fungiae</name>
    <dbReference type="NCBI Taxonomy" id="1137284"/>
    <lineage>
        <taxon>Bacteria</taxon>
        <taxon>Pseudomonadati</taxon>
        <taxon>Pseudomonadota</taxon>
        <taxon>Gammaproteobacteria</taxon>
        <taxon>Oceanospirillales</taxon>
        <taxon>Oceanospirillaceae</taxon>
        <taxon>Marinomonas</taxon>
    </lineage>
</organism>
<dbReference type="PANTHER" id="PTHR38097">
    <property type="match status" value="1"/>
</dbReference>
<comment type="subcellular location">
    <subcellularLocation>
        <location evidence="1">Cytoplasm</location>
        <location evidence="1">Nucleoid</location>
    </subcellularLocation>
</comment>
<dbReference type="GO" id="GO:0001217">
    <property type="term" value="F:DNA-binding transcription repressor activity"/>
    <property type="evidence" value="ECO:0007669"/>
    <property type="project" value="TreeGrafter"/>
</dbReference>